<dbReference type="Pfam" id="PF11951">
    <property type="entry name" value="Fungal_trans_2"/>
    <property type="match status" value="1"/>
</dbReference>
<sequence length="558" mass="61410">MSHGGKKGSLLVSLRQKMVDSSNSLVIHADYCTTNAMETCHNAGDARGPAAIAQEARRDRLSFVQLADGIVARDSLATKCGFNRHREVGSEIQRLDFVLESGNGDTGNITNLSMEDPSENNNYDSAVDGPDTSPFAGVEHMVVQRTADGLVHGLSHGSTSQQLTSDLNIRELHSSNQESDGFFTDKSKFDCTDRQQHFAVHIPHRARYCDTLFNAIMALSARHLSSTADLAPLVSDQYYQKCLETLIPALNDHRVTMDDDLLAATVILRLHEEFSVHEKLHAVPLAGSDLRGHSFGTKAFIQGPPPSATSTPSLRQAVYWSGLRQEIYNALSLQQAPDVDLSSLHSLFTALGPDAGDCAWANRAIAHCADVLLFSFGTHPRSVAVHAGLCEENGQWREARPASFDPYYSDSDVVEVGATFPDIRFSSPWHAIGNQYIELARILLLVYDPGLPTVGPLRRRFEKDVKSYGPVERPLRVDKKTQYQIRKGVWTVCGVALANTSVPPSMVVGCMAIHICGDRFTDRQEQEKLIQVLARTDTLHGWPTHALRGQLCESWAVQ</sequence>
<dbReference type="EMBL" id="JAPQKS010000002">
    <property type="protein sequence ID" value="KAJ5245821.1"/>
    <property type="molecule type" value="Genomic_DNA"/>
</dbReference>
<dbReference type="PANTHER" id="PTHR37534:SF2">
    <property type="entry name" value="N-ACETYLTRANSFERASE DOMAIN-CONTAINING PROTEIN"/>
    <property type="match status" value="1"/>
</dbReference>
<dbReference type="GO" id="GO:0000976">
    <property type="term" value="F:transcription cis-regulatory region binding"/>
    <property type="evidence" value="ECO:0007669"/>
    <property type="project" value="TreeGrafter"/>
</dbReference>
<reference evidence="3" key="2">
    <citation type="journal article" date="2023" name="IMA Fungus">
        <title>Comparative genomic study of the Penicillium genus elucidates a diverse pangenome and 15 lateral gene transfer events.</title>
        <authorList>
            <person name="Petersen C."/>
            <person name="Sorensen T."/>
            <person name="Nielsen M.R."/>
            <person name="Sondergaard T.E."/>
            <person name="Sorensen J.L."/>
            <person name="Fitzpatrick D.A."/>
            <person name="Frisvad J.C."/>
            <person name="Nielsen K.L."/>
        </authorList>
    </citation>
    <scope>NUCLEOTIDE SEQUENCE</scope>
    <source>
        <strain evidence="3">IBT 19713</strain>
    </source>
</reference>
<dbReference type="InterPro" id="IPR021858">
    <property type="entry name" value="Fun_TF"/>
</dbReference>
<dbReference type="GeneID" id="83197404"/>
<evidence type="ECO:0000313" key="3">
    <source>
        <dbReference type="EMBL" id="KAJ5245821.1"/>
    </source>
</evidence>
<keyword evidence="2" id="KW-0539">Nucleus</keyword>
<dbReference type="Proteomes" id="UP001150941">
    <property type="component" value="Unassembled WGS sequence"/>
</dbReference>
<dbReference type="RefSeq" id="XP_058333242.1">
    <property type="nucleotide sequence ID" value="XM_058470101.1"/>
</dbReference>
<evidence type="ECO:0000256" key="2">
    <source>
        <dbReference type="ARBA" id="ARBA00023242"/>
    </source>
</evidence>
<name>A0A9W9PFE7_9EURO</name>
<dbReference type="GO" id="GO:0003700">
    <property type="term" value="F:DNA-binding transcription factor activity"/>
    <property type="evidence" value="ECO:0007669"/>
    <property type="project" value="TreeGrafter"/>
</dbReference>
<proteinExistence type="predicted"/>
<organism evidence="3 4">
    <name type="scientific">Penicillium chermesinum</name>
    <dbReference type="NCBI Taxonomy" id="63820"/>
    <lineage>
        <taxon>Eukaryota</taxon>
        <taxon>Fungi</taxon>
        <taxon>Dikarya</taxon>
        <taxon>Ascomycota</taxon>
        <taxon>Pezizomycotina</taxon>
        <taxon>Eurotiomycetes</taxon>
        <taxon>Eurotiomycetidae</taxon>
        <taxon>Eurotiales</taxon>
        <taxon>Aspergillaceae</taxon>
        <taxon>Penicillium</taxon>
    </lineage>
</organism>
<evidence type="ECO:0000256" key="1">
    <source>
        <dbReference type="ARBA" id="ARBA00004123"/>
    </source>
</evidence>
<reference evidence="3" key="1">
    <citation type="submission" date="2022-11" db="EMBL/GenBank/DDBJ databases">
        <authorList>
            <person name="Petersen C."/>
        </authorList>
    </citation>
    <scope>NUCLEOTIDE SEQUENCE</scope>
    <source>
        <strain evidence="3">IBT 19713</strain>
    </source>
</reference>
<keyword evidence="4" id="KW-1185">Reference proteome</keyword>
<dbReference type="AlphaFoldDB" id="A0A9W9PFE7"/>
<evidence type="ECO:0000313" key="4">
    <source>
        <dbReference type="Proteomes" id="UP001150941"/>
    </source>
</evidence>
<dbReference type="PANTHER" id="PTHR37534">
    <property type="entry name" value="TRANSCRIPTIONAL ACTIVATOR PROTEIN UGA3"/>
    <property type="match status" value="1"/>
</dbReference>
<dbReference type="GO" id="GO:0045944">
    <property type="term" value="P:positive regulation of transcription by RNA polymerase II"/>
    <property type="evidence" value="ECO:0007669"/>
    <property type="project" value="TreeGrafter"/>
</dbReference>
<dbReference type="OrthoDB" id="4525710at2759"/>
<gene>
    <name evidence="3" type="ORF">N7468_000804</name>
</gene>
<accession>A0A9W9PFE7</accession>
<protein>
    <submittedName>
        <fullName evidence="3">Uncharacterized protein</fullName>
    </submittedName>
</protein>
<comment type="subcellular location">
    <subcellularLocation>
        <location evidence="1">Nucleus</location>
    </subcellularLocation>
</comment>
<dbReference type="GO" id="GO:0005634">
    <property type="term" value="C:nucleus"/>
    <property type="evidence" value="ECO:0007669"/>
    <property type="project" value="UniProtKB-SubCell"/>
</dbReference>
<comment type="caution">
    <text evidence="3">The sequence shown here is derived from an EMBL/GenBank/DDBJ whole genome shotgun (WGS) entry which is preliminary data.</text>
</comment>